<organism evidence="9 10">
    <name type="scientific">Simiduia aestuariiviva</name>
    <dbReference type="NCBI Taxonomy" id="1510459"/>
    <lineage>
        <taxon>Bacteria</taxon>
        <taxon>Pseudomonadati</taxon>
        <taxon>Pseudomonadota</taxon>
        <taxon>Gammaproteobacteria</taxon>
        <taxon>Cellvibrionales</taxon>
        <taxon>Cellvibrionaceae</taxon>
        <taxon>Simiduia</taxon>
    </lineage>
</organism>
<dbReference type="EC" id="5.2.1.8" evidence="7"/>
<dbReference type="Proteomes" id="UP000559987">
    <property type="component" value="Unassembled WGS sequence"/>
</dbReference>
<dbReference type="SUPFAM" id="SSF54534">
    <property type="entry name" value="FKBP-like"/>
    <property type="match status" value="1"/>
</dbReference>
<dbReference type="Pfam" id="PF01346">
    <property type="entry name" value="FKBP_N"/>
    <property type="match status" value="1"/>
</dbReference>
<dbReference type="NCBIfam" id="NF008602">
    <property type="entry name" value="PRK11570.1"/>
    <property type="match status" value="1"/>
</dbReference>
<feature type="domain" description="PPIase FKBP-type" evidence="8">
    <location>
        <begin position="121"/>
        <end position="207"/>
    </location>
</feature>
<keyword evidence="3" id="KW-0732">Signal</keyword>
<reference evidence="9 10" key="1">
    <citation type="submission" date="2020-08" db="EMBL/GenBank/DDBJ databases">
        <title>Genomic Encyclopedia of Type Strains, Phase III (KMG-III): the genomes of soil and plant-associated and newly described type strains.</title>
        <authorList>
            <person name="Whitman W."/>
        </authorList>
    </citation>
    <scope>NUCLEOTIDE SEQUENCE [LARGE SCALE GENOMIC DNA]</scope>
    <source>
        <strain evidence="9 10">CECT 8571</strain>
    </source>
</reference>
<protein>
    <recommendedName>
        <fullName evidence="7">Peptidyl-prolyl cis-trans isomerase</fullName>
        <ecNumber evidence="7">5.2.1.8</ecNumber>
    </recommendedName>
</protein>
<dbReference type="GO" id="GO:0003755">
    <property type="term" value="F:peptidyl-prolyl cis-trans isomerase activity"/>
    <property type="evidence" value="ECO:0007669"/>
    <property type="project" value="UniProtKB-UniRule"/>
</dbReference>
<evidence type="ECO:0000259" key="8">
    <source>
        <dbReference type="PROSITE" id="PS50059"/>
    </source>
</evidence>
<dbReference type="FunFam" id="3.10.50.40:FF:000045">
    <property type="entry name" value="Peptidyl-prolyl cis-trans isomerase"/>
    <property type="match status" value="1"/>
</dbReference>
<gene>
    <name evidence="9" type="ORF">FHS30_003332</name>
</gene>
<proteinExistence type="inferred from homology"/>
<evidence type="ECO:0000256" key="2">
    <source>
        <dbReference type="ARBA" id="ARBA00006577"/>
    </source>
</evidence>
<evidence type="ECO:0000256" key="7">
    <source>
        <dbReference type="RuleBase" id="RU003915"/>
    </source>
</evidence>
<dbReference type="Gene3D" id="3.10.50.40">
    <property type="match status" value="1"/>
</dbReference>
<sequence length="208" mass="22285">MSDSGKFESVEKRVSYGIGRQMAEQLMSNPFDGLSADAVAEGLTDMMAGRDSQVSEENLHQAFKVISERMQAKQAEEAKAAAGEGEAFLADNAKRDGVVTLASGLQYEVINEGSGDKPSASSTVRTHYHGTLINGSVFDSSYDRGEPAEFPVNGVIAGWTEALQMMPVGSKWRLYVPHQLAYGERGAGAAIAPFSTLVFDVELLDIVS</sequence>
<dbReference type="AlphaFoldDB" id="A0A839UXR3"/>
<dbReference type="InterPro" id="IPR036944">
    <property type="entry name" value="PPIase_FKBP_N_sf"/>
</dbReference>
<comment type="catalytic activity">
    <reaction evidence="1 6 7">
        <text>[protein]-peptidylproline (omega=180) = [protein]-peptidylproline (omega=0)</text>
        <dbReference type="Rhea" id="RHEA:16237"/>
        <dbReference type="Rhea" id="RHEA-COMP:10747"/>
        <dbReference type="Rhea" id="RHEA-COMP:10748"/>
        <dbReference type="ChEBI" id="CHEBI:83833"/>
        <dbReference type="ChEBI" id="CHEBI:83834"/>
        <dbReference type="EC" id="5.2.1.8"/>
    </reaction>
</comment>
<dbReference type="Pfam" id="PF00254">
    <property type="entry name" value="FKBP_C"/>
    <property type="match status" value="1"/>
</dbReference>
<evidence type="ECO:0000313" key="10">
    <source>
        <dbReference type="Proteomes" id="UP000559987"/>
    </source>
</evidence>
<evidence type="ECO:0000256" key="3">
    <source>
        <dbReference type="ARBA" id="ARBA00022729"/>
    </source>
</evidence>
<keyword evidence="4 6" id="KW-0697">Rotamase</keyword>
<dbReference type="InterPro" id="IPR046357">
    <property type="entry name" value="PPIase_dom_sf"/>
</dbReference>
<dbReference type="PANTHER" id="PTHR43811:SF23">
    <property type="entry name" value="FKBP-TYPE 22 KDA PEPTIDYL-PROLYL CIS-TRANS ISOMERASE"/>
    <property type="match status" value="1"/>
</dbReference>
<dbReference type="RefSeq" id="WP_183911610.1">
    <property type="nucleotide sequence ID" value="NZ_JACHXZ010000005.1"/>
</dbReference>
<dbReference type="PANTHER" id="PTHR43811">
    <property type="entry name" value="FKBP-TYPE PEPTIDYL-PROLYL CIS-TRANS ISOMERASE FKPA"/>
    <property type="match status" value="1"/>
</dbReference>
<evidence type="ECO:0000256" key="6">
    <source>
        <dbReference type="PROSITE-ProRule" id="PRU00277"/>
    </source>
</evidence>
<dbReference type="GO" id="GO:0006457">
    <property type="term" value="P:protein folding"/>
    <property type="evidence" value="ECO:0007669"/>
    <property type="project" value="InterPro"/>
</dbReference>
<comment type="caution">
    <text evidence="9">The sequence shown here is derived from an EMBL/GenBank/DDBJ whole genome shotgun (WGS) entry which is preliminary data.</text>
</comment>
<dbReference type="PROSITE" id="PS50059">
    <property type="entry name" value="FKBP_PPIASE"/>
    <property type="match status" value="1"/>
</dbReference>
<dbReference type="EMBL" id="JACHXZ010000005">
    <property type="protein sequence ID" value="MBB3170115.1"/>
    <property type="molecule type" value="Genomic_DNA"/>
</dbReference>
<evidence type="ECO:0000256" key="1">
    <source>
        <dbReference type="ARBA" id="ARBA00000971"/>
    </source>
</evidence>
<dbReference type="InterPro" id="IPR000774">
    <property type="entry name" value="PPIase_FKBP_N"/>
</dbReference>
<evidence type="ECO:0000256" key="5">
    <source>
        <dbReference type="ARBA" id="ARBA00023235"/>
    </source>
</evidence>
<comment type="similarity">
    <text evidence="2 7">Belongs to the FKBP-type PPIase family.</text>
</comment>
<accession>A0A839UXR3</accession>
<dbReference type="Gene3D" id="1.10.287.460">
    <property type="entry name" value="Peptidyl-prolyl cis-trans isomerase, FKBP-type, N-terminal domain"/>
    <property type="match status" value="1"/>
</dbReference>
<keyword evidence="5 6" id="KW-0413">Isomerase</keyword>
<dbReference type="InterPro" id="IPR001179">
    <property type="entry name" value="PPIase_FKBP_dom"/>
</dbReference>
<evidence type="ECO:0000256" key="4">
    <source>
        <dbReference type="ARBA" id="ARBA00023110"/>
    </source>
</evidence>
<name>A0A839UXR3_9GAMM</name>
<keyword evidence="10" id="KW-1185">Reference proteome</keyword>
<evidence type="ECO:0000313" key="9">
    <source>
        <dbReference type="EMBL" id="MBB3170115.1"/>
    </source>
</evidence>